<gene>
    <name evidence="2" type="ORF">PVSEL_0600130</name>
</gene>
<protein>
    <submittedName>
        <fullName evidence="2">Fam-a protein</fullName>
    </submittedName>
</protein>
<dbReference type="VEuPathDB" id="PlasmoDB:PVBDA_0201690"/>
<feature type="chain" id="PRO_5027616343" evidence="1">
    <location>
        <begin position="29"/>
        <end position="269"/>
    </location>
</feature>
<name>A0A6V7SKJ1_PLAVN</name>
<dbReference type="VEuPathDB" id="PlasmoDB:PVSEL_0600130"/>
<dbReference type="EMBL" id="LR865427">
    <property type="protein sequence ID" value="CAD2099543.1"/>
    <property type="molecule type" value="Genomic_DNA"/>
</dbReference>
<dbReference type="Proteomes" id="UP000515697">
    <property type="component" value="Chromosome PVSEL_06"/>
</dbReference>
<sequence>MFKMNKFYVQVAFFLLSIFVYVDNKALAANPDPKKVKRPNPKKCYHTAEQIFGKNEHLLCTNREETNNASKLMEEAVSHLKHHAINVNDYSYRGSVPEDNMLFFKKKYKGHVSVHKIKYTVDLDKYESTIHELWDPDIANLVDNFHVKTKIARVYNKNLVMIQQRYKDSTFGRMKYLYALATKVELSKDTTVIAYTSANINDHNPSKKQYENKIIKNANLFTTEIDSEYDIRNGKLEKGYVHLAGYYIQKYNDHVDVIFIASIDGRSFG</sequence>
<evidence type="ECO:0000256" key="1">
    <source>
        <dbReference type="SAM" id="SignalP"/>
    </source>
</evidence>
<organism evidence="2 3">
    <name type="scientific">Plasmodium vinckei</name>
    <dbReference type="NCBI Taxonomy" id="5860"/>
    <lineage>
        <taxon>Eukaryota</taxon>
        <taxon>Sar</taxon>
        <taxon>Alveolata</taxon>
        <taxon>Apicomplexa</taxon>
        <taxon>Aconoidasida</taxon>
        <taxon>Haemosporida</taxon>
        <taxon>Plasmodiidae</taxon>
        <taxon>Plasmodium</taxon>
        <taxon>Plasmodium (Vinckeia)</taxon>
    </lineage>
</organism>
<dbReference type="VEuPathDB" id="PlasmoDB:PVPCR_0600110"/>
<dbReference type="VEuPathDB" id="PlasmoDB:PVLDE_0100110"/>
<dbReference type="InterPro" id="IPR006486">
    <property type="entry name" value="PYST_A"/>
</dbReference>
<keyword evidence="1" id="KW-0732">Signal</keyword>
<evidence type="ECO:0000313" key="2">
    <source>
        <dbReference type="EMBL" id="CAD2099543.1"/>
    </source>
</evidence>
<evidence type="ECO:0000313" key="3">
    <source>
        <dbReference type="Proteomes" id="UP000515697"/>
    </source>
</evidence>
<reference evidence="2 3" key="1">
    <citation type="submission" date="2020-08" db="EMBL/GenBank/DDBJ databases">
        <authorList>
            <person name="Ramaprasad A."/>
        </authorList>
    </citation>
    <scope>NUCLEOTIDE SEQUENCE [LARGE SCALE GENOMIC DNA]</scope>
</reference>
<accession>A0A6V7SKJ1</accession>
<dbReference type="AlphaFoldDB" id="A0A6V7SKJ1"/>
<proteinExistence type="predicted"/>
<dbReference type="VEuPathDB" id="PlasmoDB:PVVCY_1300110"/>
<dbReference type="NCBIfam" id="TIGR01599">
    <property type="entry name" value="PYST-A"/>
    <property type="match status" value="1"/>
</dbReference>
<feature type="signal peptide" evidence="1">
    <location>
        <begin position="1"/>
        <end position="28"/>
    </location>
</feature>
<dbReference type="SUPFAM" id="SSF55961">
    <property type="entry name" value="Bet v1-like"/>
    <property type="match status" value="1"/>
</dbReference>